<dbReference type="Proteomes" id="UP000220102">
    <property type="component" value="Unassembled WGS sequence"/>
</dbReference>
<comment type="caution">
    <text evidence="1">The sequence shown here is derived from an EMBL/GenBank/DDBJ whole genome shotgun (WGS) entry which is preliminary data.</text>
</comment>
<dbReference type="Gene3D" id="3.20.20.80">
    <property type="entry name" value="Glycosidases"/>
    <property type="match status" value="1"/>
</dbReference>
<evidence type="ECO:0000313" key="2">
    <source>
        <dbReference type="Proteomes" id="UP000220102"/>
    </source>
</evidence>
<dbReference type="InterPro" id="IPR055151">
    <property type="entry name" value="GH113"/>
</dbReference>
<gene>
    <name evidence="1" type="ORF">CRI94_16995</name>
</gene>
<dbReference type="Pfam" id="PF22612">
    <property type="entry name" value="GH113"/>
    <property type="match status" value="1"/>
</dbReference>
<evidence type="ECO:0008006" key="3">
    <source>
        <dbReference type="Google" id="ProtNLM"/>
    </source>
</evidence>
<protein>
    <recommendedName>
        <fullName evidence="3">Glycoside hydrolase</fullName>
    </recommendedName>
</protein>
<proteinExistence type="predicted"/>
<keyword evidence="2" id="KW-1185">Reference proteome</keyword>
<dbReference type="InterPro" id="IPR017853">
    <property type="entry name" value="GH"/>
</dbReference>
<dbReference type="AlphaFoldDB" id="A0A2A8CTV0"/>
<dbReference type="EMBL" id="PDEQ01000012">
    <property type="protein sequence ID" value="PEN11116.1"/>
    <property type="molecule type" value="Genomic_DNA"/>
</dbReference>
<dbReference type="SUPFAM" id="SSF51445">
    <property type="entry name" value="(Trans)glycosidases"/>
    <property type="match status" value="1"/>
</dbReference>
<reference evidence="1 2" key="1">
    <citation type="submission" date="2017-10" db="EMBL/GenBank/DDBJ databases">
        <title>Draft genome of Longibacter Salinarum.</title>
        <authorList>
            <person name="Goh K.M."/>
            <person name="Shamsir M.S."/>
            <person name="Lim S.W."/>
        </authorList>
    </citation>
    <scope>NUCLEOTIDE SEQUENCE [LARGE SCALE GENOMIC DNA]</scope>
    <source>
        <strain evidence="1 2">KCTC 52045</strain>
    </source>
</reference>
<accession>A0A2A8CTV0</accession>
<organism evidence="1 2">
    <name type="scientific">Longibacter salinarum</name>
    <dbReference type="NCBI Taxonomy" id="1850348"/>
    <lineage>
        <taxon>Bacteria</taxon>
        <taxon>Pseudomonadati</taxon>
        <taxon>Rhodothermota</taxon>
        <taxon>Rhodothermia</taxon>
        <taxon>Rhodothermales</taxon>
        <taxon>Salisaetaceae</taxon>
        <taxon>Longibacter</taxon>
    </lineage>
</organism>
<name>A0A2A8CTV0_9BACT</name>
<sequence>MGALAFLLGLVFGIACTDRPESSEEPGTASAEVSDVPAATFDIRAVTLDARDRPSDDVLDAIASLGASDITLIPFGFQETPHTPAIRRHTDGGWYSESTRGIRDLASRAAARDLGVILKPHIWIGHYSADGQERDAIGFDAEGDWASWEVEYREFMLYYARLAEEVDARALVIGCELNRAVRERPAFWRSLIAEVRSVYDGKLTYAANWSEDLRQIEFWDALDYVGVQAYFPLVHDSTRGDSVTVEQLQAGWDRHAHQLEAIHRATGRPLLFTELGYRSDPDAARAPWRWPEDGEKVEPDPAMQARCYRAFFQALGSANWLGGAIVWKWHPEPESKRPTGFTPQNKPAAAILRQGFGAAG</sequence>
<evidence type="ECO:0000313" key="1">
    <source>
        <dbReference type="EMBL" id="PEN11116.1"/>
    </source>
</evidence>
<dbReference type="CDD" id="cd19608">
    <property type="entry name" value="GH113_mannanase-like"/>
    <property type="match status" value="1"/>
</dbReference>